<dbReference type="EMBL" id="DYWT01000123">
    <property type="protein sequence ID" value="HJF31597.1"/>
    <property type="molecule type" value="Genomic_DNA"/>
</dbReference>
<accession>A0A921FZ96</accession>
<feature type="transmembrane region" description="Helical" evidence="2">
    <location>
        <begin position="480"/>
        <end position="498"/>
    </location>
</feature>
<keyword evidence="2" id="KW-0472">Membrane</keyword>
<evidence type="ECO:0000259" key="3">
    <source>
        <dbReference type="Pfam" id="PF13514"/>
    </source>
</evidence>
<feature type="coiled-coil region" evidence="1">
    <location>
        <begin position="512"/>
        <end position="581"/>
    </location>
</feature>
<keyword evidence="2" id="KW-1133">Transmembrane helix</keyword>
<sequence length="966" mass="110428">MKIEKLNIYGFGKHENVIVDFGPGITVLYGLNEAGKTTIQQFILHVLFGFPPKNNVLLRYEPKFGGKYGGQVHLLDETYGKCIVERASGKSAGDVTVYFEDGTKGGEEELNTLLHQYDRASFESIFSFSLLQLQGFEKMDEDELSRTLLASGTTGVDSLLQLGNQMEKELGDLFKKSGRVPEMNVKIAELRELELELKDEQEKVAEYTPSIERIQAIDDRLTELQEQKKELTQESQKLSLMRQLLPLYQKRHVLESGLLSLNAVTFPADGIRRYEAIAGKLTEALAVKERIGEELTELMCRIPEWQETERLTEIELLLAKETEWHRWQTTISTAEDNIHQLTSLKRRLLDRLGVKGEEAEEKLFQADVSIHKEELMHKIIENLTDSHQQIGYMNRQLVQLETELTESETEIGALERSAPSIDDIERVRQWPTMRQQLAEAKAYVSLAGGSREQKSLKIPVILSLLAFAFVVFGFMQSEWFVAVAGIIVGVTSIFFYMGKENPSTDASKLVKMEKFISANDGNERQMEELTEQIGLYNRKKEELLEEFMKRERKYQGLVSELENAHSNRQQIESELGRFLQQYGFYEMPSTGIIAELFRMIREVQEVSRSLQDAALQRQTTFTNIAERVAQAETVLQKSVSQEVVYEMLRREFIHLKEQLETTKSLTFSIEQKETALKETSGLVRSLQEKVQALFAEAGAKTEEAFYSAYDAHQEAILLKGQREDINTQLKTYGHLELPADVTDDELRTKAADNSMTLSLMDDELTAYINEKATLVNKTEKLLTDENYGRKLQLFEMKRGELAELAKKWSERKAITEAIRRTMMELKEKKLPEVLEVAEKFFFELTGGNYESLFVAETGHFMVLSRDGMRFPIVELSQATKEQAYISLRLALAGNILSTAPFPLIMDDPFVHFDGERLSRMIELLDQLQSKHQFIYFTCHEGMKDKWQDATTLNVSDIGSGQGAMVR</sequence>
<feature type="transmembrane region" description="Helical" evidence="2">
    <location>
        <begin position="456"/>
        <end position="474"/>
    </location>
</feature>
<reference evidence="4" key="1">
    <citation type="journal article" date="2021" name="PeerJ">
        <title>Extensive microbial diversity within the chicken gut microbiome revealed by metagenomics and culture.</title>
        <authorList>
            <person name="Gilroy R."/>
            <person name="Ravi A."/>
            <person name="Getino M."/>
            <person name="Pursley I."/>
            <person name="Horton D.L."/>
            <person name="Alikhan N.F."/>
            <person name="Baker D."/>
            <person name="Gharbi K."/>
            <person name="Hall N."/>
            <person name="Watson M."/>
            <person name="Adriaenssens E.M."/>
            <person name="Foster-Nyarko E."/>
            <person name="Jarju S."/>
            <person name="Secka A."/>
            <person name="Antonio M."/>
            <person name="Oren A."/>
            <person name="Chaudhuri R.R."/>
            <person name="La Ragione R."/>
            <person name="Hildebrand F."/>
            <person name="Pallen M.J."/>
        </authorList>
    </citation>
    <scope>NUCLEOTIDE SEQUENCE</scope>
    <source>
        <strain evidence="4">CHK171-7178</strain>
    </source>
</reference>
<protein>
    <submittedName>
        <fullName evidence="4">AAA family ATPase</fullName>
    </submittedName>
</protein>
<evidence type="ECO:0000256" key="2">
    <source>
        <dbReference type="SAM" id="Phobius"/>
    </source>
</evidence>
<feature type="domain" description="YhaN AAA" evidence="3">
    <location>
        <begin position="1"/>
        <end position="203"/>
    </location>
</feature>
<keyword evidence="1" id="KW-0175">Coiled coil</keyword>
<keyword evidence="2" id="KW-0812">Transmembrane</keyword>
<gene>
    <name evidence="4" type="ORF">K8V56_07440</name>
</gene>
<dbReference type="PANTHER" id="PTHR41259:SF1">
    <property type="entry name" value="DOUBLE-STRAND BREAK REPAIR RAD50 ATPASE, PUTATIVE-RELATED"/>
    <property type="match status" value="1"/>
</dbReference>
<proteinExistence type="predicted"/>
<evidence type="ECO:0000256" key="1">
    <source>
        <dbReference type="SAM" id="Coils"/>
    </source>
</evidence>
<dbReference type="Pfam" id="PF13514">
    <property type="entry name" value="AAA_27"/>
    <property type="match status" value="1"/>
</dbReference>
<dbReference type="PANTHER" id="PTHR41259">
    <property type="entry name" value="DOUBLE-STRAND BREAK REPAIR RAD50 ATPASE, PUTATIVE-RELATED"/>
    <property type="match status" value="1"/>
</dbReference>
<organism evidence="4 5">
    <name type="scientific">Sporosarcina psychrophila</name>
    <name type="common">Bacillus psychrophilus</name>
    <dbReference type="NCBI Taxonomy" id="1476"/>
    <lineage>
        <taxon>Bacteria</taxon>
        <taxon>Bacillati</taxon>
        <taxon>Bacillota</taxon>
        <taxon>Bacilli</taxon>
        <taxon>Bacillales</taxon>
        <taxon>Caryophanaceae</taxon>
        <taxon>Sporosarcina</taxon>
    </lineage>
</organism>
<name>A0A921FZ96_SPOPS</name>
<evidence type="ECO:0000313" key="5">
    <source>
        <dbReference type="Proteomes" id="UP000698173"/>
    </source>
</evidence>
<dbReference type="SUPFAM" id="SSF52540">
    <property type="entry name" value="P-loop containing nucleoside triphosphate hydrolases"/>
    <property type="match status" value="1"/>
</dbReference>
<reference evidence="4" key="2">
    <citation type="submission" date="2021-09" db="EMBL/GenBank/DDBJ databases">
        <authorList>
            <person name="Gilroy R."/>
        </authorList>
    </citation>
    <scope>NUCLEOTIDE SEQUENCE</scope>
    <source>
        <strain evidence="4">CHK171-7178</strain>
    </source>
</reference>
<dbReference type="InterPro" id="IPR027417">
    <property type="entry name" value="P-loop_NTPase"/>
</dbReference>
<dbReference type="AlphaFoldDB" id="A0A921FZ96"/>
<comment type="caution">
    <text evidence="4">The sequence shown here is derived from an EMBL/GenBank/DDBJ whole genome shotgun (WGS) entry which is preliminary data.</text>
</comment>
<dbReference type="Gene3D" id="3.40.50.300">
    <property type="entry name" value="P-loop containing nucleotide triphosphate hydrolases"/>
    <property type="match status" value="2"/>
</dbReference>
<dbReference type="InterPro" id="IPR038734">
    <property type="entry name" value="YhaN_AAA"/>
</dbReference>
<evidence type="ECO:0000313" key="4">
    <source>
        <dbReference type="EMBL" id="HJF31597.1"/>
    </source>
</evidence>
<dbReference type="Proteomes" id="UP000698173">
    <property type="component" value="Unassembled WGS sequence"/>
</dbReference>
<feature type="coiled-coil region" evidence="1">
    <location>
        <begin position="183"/>
        <end position="244"/>
    </location>
</feature>